<keyword evidence="2" id="KW-1003">Cell membrane</keyword>
<dbReference type="OrthoDB" id="5291101at2"/>
<dbReference type="InterPro" id="IPR029044">
    <property type="entry name" value="Nucleotide-diphossugar_trans"/>
</dbReference>
<keyword evidence="8" id="KW-1185">Reference proteome</keyword>
<dbReference type="PANTHER" id="PTHR43646">
    <property type="entry name" value="GLYCOSYLTRANSFERASE"/>
    <property type="match status" value="1"/>
</dbReference>
<comment type="subcellular location">
    <subcellularLocation>
        <location evidence="1">Cell membrane</location>
    </subcellularLocation>
</comment>
<proteinExistence type="predicted"/>
<evidence type="ECO:0000256" key="5">
    <source>
        <dbReference type="ARBA" id="ARBA00023136"/>
    </source>
</evidence>
<reference evidence="7 8" key="1">
    <citation type="submission" date="2015-07" db="EMBL/GenBank/DDBJ databases">
        <authorList>
            <person name="Noorani M."/>
        </authorList>
    </citation>
    <scope>NUCLEOTIDE SEQUENCE [LARGE SCALE GENOMIC DNA]</scope>
    <source>
        <strain evidence="7 8">KCTC 42284</strain>
    </source>
</reference>
<dbReference type="Pfam" id="PF00535">
    <property type="entry name" value="Glycos_transf_2"/>
    <property type="match status" value="1"/>
</dbReference>
<dbReference type="STRING" id="1579979.WM2015_1504"/>
<gene>
    <name evidence="7" type="ORF">WM2015_1504</name>
</gene>
<organism evidence="7 8">
    <name type="scientific">Wenzhouxiangella marina</name>
    <dbReference type="NCBI Taxonomy" id="1579979"/>
    <lineage>
        <taxon>Bacteria</taxon>
        <taxon>Pseudomonadati</taxon>
        <taxon>Pseudomonadota</taxon>
        <taxon>Gammaproteobacteria</taxon>
        <taxon>Chromatiales</taxon>
        <taxon>Wenzhouxiangellaceae</taxon>
        <taxon>Wenzhouxiangella</taxon>
    </lineage>
</organism>
<dbReference type="RefSeq" id="WP_049725482.1">
    <property type="nucleotide sequence ID" value="NZ_CP012154.1"/>
</dbReference>
<dbReference type="PANTHER" id="PTHR43646:SF2">
    <property type="entry name" value="GLYCOSYLTRANSFERASE 2-LIKE DOMAIN-CONTAINING PROTEIN"/>
    <property type="match status" value="1"/>
</dbReference>
<dbReference type="SUPFAM" id="SSF53448">
    <property type="entry name" value="Nucleotide-diphospho-sugar transferases"/>
    <property type="match status" value="1"/>
</dbReference>
<keyword evidence="5" id="KW-0472">Membrane</keyword>
<dbReference type="Gene3D" id="3.90.550.10">
    <property type="entry name" value="Spore Coat Polysaccharide Biosynthesis Protein SpsA, Chain A"/>
    <property type="match status" value="1"/>
</dbReference>
<evidence type="ECO:0000256" key="1">
    <source>
        <dbReference type="ARBA" id="ARBA00004236"/>
    </source>
</evidence>
<dbReference type="GO" id="GO:0005886">
    <property type="term" value="C:plasma membrane"/>
    <property type="evidence" value="ECO:0007669"/>
    <property type="project" value="UniProtKB-SubCell"/>
</dbReference>
<dbReference type="InterPro" id="IPR001173">
    <property type="entry name" value="Glyco_trans_2-like"/>
</dbReference>
<dbReference type="KEGG" id="wma:WM2015_1504"/>
<feature type="domain" description="Glycosyltransferase 2-like" evidence="6">
    <location>
        <begin position="59"/>
        <end position="113"/>
    </location>
</feature>
<evidence type="ECO:0000313" key="7">
    <source>
        <dbReference type="EMBL" id="AKS41875.1"/>
    </source>
</evidence>
<evidence type="ECO:0000313" key="8">
    <source>
        <dbReference type="Proteomes" id="UP000066624"/>
    </source>
</evidence>
<evidence type="ECO:0000256" key="4">
    <source>
        <dbReference type="ARBA" id="ARBA00022679"/>
    </source>
</evidence>
<evidence type="ECO:0000256" key="3">
    <source>
        <dbReference type="ARBA" id="ARBA00022676"/>
    </source>
</evidence>
<evidence type="ECO:0000259" key="6">
    <source>
        <dbReference type="Pfam" id="PF00535"/>
    </source>
</evidence>
<keyword evidence="3" id="KW-0328">Glycosyltransferase</keyword>
<protein>
    <submittedName>
        <fullName evidence="7">Putative glycosyltransferase</fullName>
    </submittedName>
</protein>
<keyword evidence="4 7" id="KW-0808">Transferase</keyword>
<accession>A0A0K0XW25</accession>
<dbReference type="Proteomes" id="UP000066624">
    <property type="component" value="Chromosome"/>
</dbReference>
<dbReference type="GO" id="GO:0016757">
    <property type="term" value="F:glycosyltransferase activity"/>
    <property type="evidence" value="ECO:0007669"/>
    <property type="project" value="UniProtKB-KW"/>
</dbReference>
<sequence length="231" mass="25663">MVEPSELSLIIPLGPAETEAPRLIRTARRLPEAWERIVSASRGHGVQVPAPWTTVEGDVGRGRQLNRGAAAASGRWLWFVHADSLPDQHAIDAVAEALANDARILAYHPLRFDPDGPRLSALNALGANLRSRLLGLPYGDQGVLIRRGDFQALGGFREDLARGEDLDFLVRARHAGVRLHALRGRMRSSARRYRDRGWLRTTIEHQIAAFHLIRNARARALVQPADGRSRR</sequence>
<dbReference type="AlphaFoldDB" id="A0A0K0XW25"/>
<dbReference type="EMBL" id="CP012154">
    <property type="protein sequence ID" value="AKS41875.1"/>
    <property type="molecule type" value="Genomic_DNA"/>
</dbReference>
<evidence type="ECO:0000256" key="2">
    <source>
        <dbReference type="ARBA" id="ARBA00022475"/>
    </source>
</evidence>
<name>A0A0K0XW25_9GAMM</name>